<sequence length="335" mass="37378">MAEAMGVNLDTWQGWESGRRPLANVKAGTLLELRRRLLAFGADPHVLTLLDAAMDADRIISATIYAEGEQSAARHPLADWVHTRDTAHMIAWALNGTTPPALADRPTKPRKGPVAKAPLLPAPDRDTFFSRLRDTADSAVRAGEDGILLHRQALYLCSYDQTPEATSWMGHALHARRDLIAARGWTPHWAAARSTATALVRLGDSQPLSDFIDRAMVDDDTAEIANLNYWAYWLGAIREPQADDGFMREQPTDWEPVRLMRGLVSGLHQAPGYVDLYVHSLWALLKSHRWLPLADPRLAGRLTEDTDRLLDRGGISHRSRRELSSVHYVLGENRT</sequence>
<evidence type="ECO:0000313" key="1">
    <source>
        <dbReference type="EMBL" id="MDI3424253.1"/>
    </source>
</evidence>
<dbReference type="EMBL" id="JASCIS010000082">
    <property type="protein sequence ID" value="MDI3424253.1"/>
    <property type="molecule type" value="Genomic_DNA"/>
</dbReference>
<keyword evidence="2" id="KW-1185">Reference proteome</keyword>
<organism evidence="1 2">
    <name type="scientific">Streptomyces luteolus</name>
    <dbReference type="NCBI Taxonomy" id="3043615"/>
    <lineage>
        <taxon>Bacteria</taxon>
        <taxon>Bacillati</taxon>
        <taxon>Actinomycetota</taxon>
        <taxon>Actinomycetes</taxon>
        <taxon>Kitasatosporales</taxon>
        <taxon>Streptomycetaceae</taxon>
        <taxon>Streptomyces</taxon>
    </lineage>
</organism>
<dbReference type="Proteomes" id="UP001237105">
    <property type="component" value="Unassembled WGS sequence"/>
</dbReference>
<accession>A0ABT6TA56</accession>
<evidence type="ECO:0000313" key="2">
    <source>
        <dbReference type="Proteomes" id="UP001237105"/>
    </source>
</evidence>
<proteinExistence type="predicted"/>
<protein>
    <submittedName>
        <fullName evidence="1">XRE family transcriptional regulator</fullName>
    </submittedName>
</protein>
<gene>
    <name evidence="1" type="ORF">QIT00_38010</name>
</gene>
<reference evidence="1 2" key="1">
    <citation type="submission" date="2023-05" db="EMBL/GenBank/DDBJ databases">
        <title>Draft genome sequence of Streptomyces sp. B-S-A12 isolated from a cave soil in Thailand.</title>
        <authorList>
            <person name="Chamroensaksri N."/>
            <person name="Muangham S."/>
        </authorList>
    </citation>
    <scope>NUCLEOTIDE SEQUENCE [LARGE SCALE GENOMIC DNA]</scope>
    <source>
        <strain evidence="1 2">B-S-A12</strain>
    </source>
</reference>
<comment type="caution">
    <text evidence="1">The sequence shown here is derived from an EMBL/GenBank/DDBJ whole genome shotgun (WGS) entry which is preliminary data.</text>
</comment>
<name>A0ABT6TA56_9ACTN</name>